<evidence type="ECO:0000313" key="6">
    <source>
        <dbReference type="Proteomes" id="UP000253805"/>
    </source>
</evidence>
<feature type="binding site" evidence="4">
    <location>
        <position position="90"/>
    </location>
    <ligand>
        <name>Zn(2+)</name>
        <dbReference type="ChEBI" id="CHEBI:29105"/>
    </ligand>
</feature>
<dbReference type="GO" id="GO:0008270">
    <property type="term" value="F:zinc ion binding"/>
    <property type="evidence" value="ECO:0007669"/>
    <property type="project" value="UniProtKB-UniRule"/>
</dbReference>
<dbReference type="PANTHER" id="PTHR34535:SF3">
    <property type="entry name" value="HYDROGENASE MATURATION FACTOR HYPA"/>
    <property type="match status" value="1"/>
</dbReference>
<dbReference type="RefSeq" id="WP_114548778.1">
    <property type="nucleotide sequence ID" value="NZ_DBGDPA010000052.1"/>
</dbReference>
<dbReference type="AlphaFoldDB" id="A0A369P075"/>
<comment type="function">
    <text evidence="4">Involved in the maturation of [NiFe] hydrogenases. Required for nickel insertion into the metal center of the hydrogenase.</text>
</comment>
<sequence length="118" mass="12830">MHELGLMTGVMDAAVEAAREAGATRLLGVRVSIGEATEAVEDALVFAFEALAEADPFTQGATLDLTMIRPRSVCLECGHEFEHDLYNRFCPVCDSFATELLAGRELQIDSIEVDLPEE</sequence>
<dbReference type="EMBL" id="PPUT01000009">
    <property type="protein sequence ID" value="RDC45412.1"/>
    <property type="molecule type" value="Genomic_DNA"/>
</dbReference>
<protein>
    <recommendedName>
        <fullName evidence="4">Hydrogenase maturation factor HypA</fullName>
    </recommendedName>
</protein>
<keyword evidence="2 4" id="KW-0479">Metal-binding</keyword>
<evidence type="ECO:0000256" key="2">
    <source>
        <dbReference type="ARBA" id="ARBA00022723"/>
    </source>
</evidence>
<organism evidence="5 6">
    <name type="scientific">Adlercreutzia equolifaciens subsp. celatus</name>
    <dbReference type="NCBI Taxonomy" id="394340"/>
    <lineage>
        <taxon>Bacteria</taxon>
        <taxon>Bacillati</taxon>
        <taxon>Actinomycetota</taxon>
        <taxon>Coriobacteriia</taxon>
        <taxon>Eggerthellales</taxon>
        <taxon>Eggerthellaceae</taxon>
        <taxon>Adlercreutzia</taxon>
    </lineage>
</organism>
<feature type="binding site" evidence="4">
    <location>
        <position position="93"/>
    </location>
    <ligand>
        <name>Zn(2+)</name>
        <dbReference type="ChEBI" id="CHEBI:29105"/>
    </ligand>
</feature>
<evidence type="ECO:0000256" key="3">
    <source>
        <dbReference type="ARBA" id="ARBA00022833"/>
    </source>
</evidence>
<evidence type="ECO:0000313" key="5">
    <source>
        <dbReference type="EMBL" id="RDC45412.1"/>
    </source>
</evidence>
<keyword evidence="1 4" id="KW-0533">Nickel</keyword>
<dbReference type="HAMAP" id="MF_00213">
    <property type="entry name" value="HypA_HybF"/>
    <property type="match status" value="1"/>
</dbReference>
<proteinExistence type="inferred from homology"/>
<name>A0A369P075_9ACTN</name>
<dbReference type="PANTHER" id="PTHR34535">
    <property type="entry name" value="HYDROGENASE MATURATION FACTOR HYPA"/>
    <property type="match status" value="1"/>
</dbReference>
<feature type="binding site" evidence="4">
    <location>
        <position position="77"/>
    </location>
    <ligand>
        <name>Zn(2+)</name>
        <dbReference type="ChEBI" id="CHEBI:29105"/>
    </ligand>
</feature>
<dbReference type="GO" id="GO:0016151">
    <property type="term" value="F:nickel cation binding"/>
    <property type="evidence" value="ECO:0007669"/>
    <property type="project" value="UniProtKB-UniRule"/>
</dbReference>
<dbReference type="Pfam" id="PF01155">
    <property type="entry name" value="HypA"/>
    <property type="match status" value="1"/>
</dbReference>
<evidence type="ECO:0000256" key="1">
    <source>
        <dbReference type="ARBA" id="ARBA00022596"/>
    </source>
</evidence>
<dbReference type="Gene3D" id="3.30.2320.80">
    <property type="match status" value="1"/>
</dbReference>
<comment type="caution">
    <text evidence="5">The sequence shown here is derived from an EMBL/GenBank/DDBJ whole genome shotgun (WGS) entry which is preliminary data.</text>
</comment>
<dbReference type="InterPro" id="IPR000688">
    <property type="entry name" value="HypA/HybF"/>
</dbReference>
<keyword evidence="3 4" id="KW-0862">Zinc</keyword>
<accession>A0A369P075</accession>
<feature type="binding site" evidence="4">
    <location>
        <position position="74"/>
    </location>
    <ligand>
        <name>Zn(2+)</name>
        <dbReference type="ChEBI" id="CHEBI:29105"/>
    </ligand>
</feature>
<dbReference type="Proteomes" id="UP000253805">
    <property type="component" value="Unassembled WGS sequence"/>
</dbReference>
<comment type="similarity">
    <text evidence="4">Belongs to the HypA/HybF family.</text>
</comment>
<gene>
    <name evidence="4" type="primary">hypA</name>
    <name evidence="5" type="ORF">C1850_04645</name>
</gene>
<feature type="binding site" evidence="4">
    <location>
        <position position="2"/>
    </location>
    <ligand>
        <name>Ni(2+)</name>
        <dbReference type="ChEBI" id="CHEBI:49786"/>
    </ligand>
</feature>
<evidence type="ECO:0000256" key="4">
    <source>
        <dbReference type="HAMAP-Rule" id="MF_00213"/>
    </source>
</evidence>
<reference evidence="5 6" key="1">
    <citation type="journal article" date="2018" name="Elife">
        <title>Discovery and characterization of a prevalent human gut bacterial enzyme sufficient for the inactivation of a family of plant toxins.</title>
        <authorList>
            <person name="Koppel N."/>
            <person name="Bisanz J.E."/>
            <person name="Pandelia M.E."/>
            <person name="Turnbaugh P.J."/>
            <person name="Balskus E.P."/>
        </authorList>
    </citation>
    <scope>NUCLEOTIDE SEQUENCE [LARGE SCALE GENOMIC DNA]</scope>
    <source>
        <strain evidence="5 6">OB21 GAM 11</strain>
    </source>
</reference>
<dbReference type="GO" id="GO:0051604">
    <property type="term" value="P:protein maturation"/>
    <property type="evidence" value="ECO:0007669"/>
    <property type="project" value="InterPro"/>
</dbReference>
<dbReference type="PIRSF" id="PIRSF004761">
    <property type="entry name" value="Hydrgn_mat_HypA"/>
    <property type="match status" value="1"/>
</dbReference>